<dbReference type="Gene3D" id="1.10.10.10">
    <property type="entry name" value="Winged helix-like DNA-binding domain superfamily/Winged helix DNA-binding domain"/>
    <property type="match status" value="1"/>
</dbReference>
<dbReference type="InterPro" id="IPR000944">
    <property type="entry name" value="Tscrpt_reg_Rrf2"/>
</dbReference>
<dbReference type="HOGENOM" id="CLU_107144_4_2_0"/>
<dbReference type="Proteomes" id="UP000008635">
    <property type="component" value="Chromosome"/>
</dbReference>
<evidence type="ECO:0000313" key="2">
    <source>
        <dbReference type="Proteomes" id="UP000008635"/>
    </source>
</evidence>
<sequence length="138" mass="14914">MNSQYAVAVHVLALISMHPDHARTSEAIAGSVGTNPVVVRNIIGLLRRAGLLRTQRGVAGAVLTRTPDAVTLLDVYRAVNPPEHLFRLHEQPNPQCPVGSHIQDTLEVVFGTAQRALEERLGQVTLVDVMADLAQRAS</sequence>
<dbReference type="GO" id="GO:0005829">
    <property type="term" value="C:cytosol"/>
    <property type="evidence" value="ECO:0007669"/>
    <property type="project" value="TreeGrafter"/>
</dbReference>
<keyword evidence="2" id="KW-1185">Reference proteome</keyword>
<organism evidence="1 2">
    <name type="scientific">Deinococcus maricopensis (strain DSM 21211 / LMG 22137 / NRRL B-23946 / LB-34)</name>
    <dbReference type="NCBI Taxonomy" id="709986"/>
    <lineage>
        <taxon>Bacteria</taxon>
        <taxon>Thermotogati</taxon>
        <taxon>Deinococcota</taxon>
        <taxon>Deinococci</taxon>
        <taxon>Deinococcales</taxon>
        <taxon>Deinococcaceae</taxon>
        <taxon>Deinococcus</taxon>
    </lineage>
</organism>
<accession>E8U4B9</accession>
<dbReference type="STRING" id="709986.Deima_0295"/>
<dbReference type="PROSITE" id="PS51197">
    <property type="entry name" value="HTH_RRF2_2"/>
    <property type="match status" value="1"/>
</dbReference>
<gene>
    <name evidence="1" type="ordered locus">Deima_0295</name>
</gene>
<dbReference type="SUPFAM" id="SSF46785">
    <property type="entry name" value="Winged helix' DNA-binding domain"/>
    <property type="match status" value="1"/>
</dbReference>
<reference evidence="1 2" key="1">
    <citation type="journal article" date="2011" name="Stand. Genomic Sci.">
        <title>Complete genome sequence of Deinococcus maricopensis type strain (LB-34).</title>
        <authorList>
            <person name="Pukall R."/>
            <person name="Zeytun A."/>
            <person name="Lucas S."/>
            <person name="Lapidus A."/>
            <person name="Hammon N."/>
            <person name="Deshpande S."/>
            <person name="Nolan M."/>
            <person name="Cheng J.F."/>
            <person name="Pitluck S."/>
            <person name="Liolios K."/>
            <person name="Pagani I."/>
            <person name="Mikhailova N."/>
            <person name="Ivanova N."/>
            <person name="Mavromatis K."/>
            <person name="Pati A."/>
            <person name="Tapia R."/>
            <person name="Han C."/>
            <person name="Goodwin L."/>
            <person name="Chen A."/>
            <person name="Palaniappan K."/>
            <person name="Land M."/>
            <person name="Hauser L."/>
            <person name="Chang Y.J."/>
            <person name="Jeffries C.D."/>
            <person name="Brambilla E.M."/>
            <person name="Rohde M."/>
            <person name="Goker M."/>
            <person name="Detter J.C."/>
            <person name="Woyke T."/>
            <person name="Bristow J."/>
            <person name="Eisen J.A."/>
            <person name="Markowitz V."/>
            <person name="Hugenholtz P."/>
            <person name="Kyrpides N.C."/>
            <person name="Klenk H.P."/>
        </authorList>
    </citation>
    <scope>NUCLEOTIDE SEQUENCE [LARGE SCALE GENOMIC DNA]</scope>
    <source>
        <strain evidence="2">DSM 21211 / LMG 22137 / NRRL B-23946 / LB-34</strain>
    </source>
</reference>
<dbReference type="RefSeq" id="WP_013555461.1">
    <property type="nucleotide sequence ID" value="NC_014958.1"/>
</dbReference>
<name>E8U4B9_DEIML</name>
<dbReference type="GO" id="GO:0003700">
    <property type="term" value="F:DNA-binding transcription factor activity"/>
    <property type="evidence" value="ECO:0007669"/>
    <property type="project" value="TreeGrafter"/>
</dbReference>
<dbReference type="PANTHER" id="PTHR33221:SF15">
    <property type="entry name" value="HTH-TYPE TRANSCRIPTIONAL REGULATOR YWGB-RELATED"/>
    <property type="match status" value="1"/>
</dbReference>
<dbReference type="EMBL" id="CP002454">
    <property type="protein sequence ID" value="ADV65956.1"/>
    <property type="molecule type" value="Genomic_DNA"/>
</dbReference>
<dbReference type="eggNOG" id="COG1959">
    <property type="taxonomic scope" value="Bacteria"/>
</dbReference>
<protein>
    <submittedName>
        <fullName evidence="1">Transcriptional regulator, BadM/Rrf2 family</fullName>
    </submittedName>
</protein>
<evidence type="ECO:0000313" key="1">
    <source>
        <dbReference type="EMBL" id="ADV65956.1"/>
    </source>
</evidence>
<reference evidence="2" key="2">
    <citation type="submission" date="2011-01" db="EMBL/GenBank/DDBJ databases">
        <title>The complete genome of Deinococcus maricopensis DSM 21211.</title>
        <authorList>
            <consortium name="US DOE Joint Genome Institute (JGI-PGF)"/>
            <person name="Lucas S."/>
            <person name="Copeland A."/>
            <person name="Lapidus A."/>
            <person name="Goodwin L."/>
            <person name="Pitluck S."/>
            <person name="Kyrpides N."/>
            <person name="Mavromatis K."/>
            <person name="Pagani I."/>
            <person name="Ivanova N."/>
            <person name="Ovchinnikova G."/>
            <person name="Zeytun A."/>
            <person name="Detter J.C."/>
            <person name="Han C."/>
            <person name="Land M."/>
            <person name="Hauser L."/>
            <person name="Markowitz V."/>
            <person name="Cheng J.-F."/>
            <person name="Hugenholtz P."/>
            <person name="Woyke T."/>
            <person name="Wu D."/>
            <person name="Pukall R."/>
            <person name="Gehrich-Schroeter G."/>
            <person name="Brambilla E."/>
            <person name="Klenk H.-P."/>
            <person name="Eisen J.A."/>
        </authorList>
    </citation>
    <scope>NUCLEOTIDE SEQUENCE [LARGE SCALE GENOMIC DNA]</scope>
    <source>
        <strain evidence="2">DSM 21211 / LMG 22137 / NRRL B-23946 / LB-34</strain>
    </source>
</reference>
<dbReference type="FunFam" id="1.10.10.10:FF:000138">
    <property type="entry name" value="Rrf2 family transcriptional regulator"/>
    <property type="match status" value="1"/>
</dbReference>
<dbReference type="AlphaFoldDB" id="E8U4B9"/>
<dbReference type="Pfam" id="PF02082">
    <property type="entry name" value="Rrf2"/>
    <property type="match status" value="1"/>
</dbReference>
<dbReference type="PANTHER" id="PTHR33221">
    <property type="entry name" value="WINGED HELIX-TURN-HELIX TRANSCRIPTIONAL REGULATOR, RRF2 FAMILY"/>
    <property type="match status" value="1"/>
</dbReference>
<dbReference type="KEGG" id="dmr:Deima_0295"/>
<dbReference type="OrthoDB" id="213028at2"/>
<dbReference type="InterPro" id="IPR036388">
    <property type="entry name" value="WH-like_DNA-bd_sf"/>
</dbReference>
<proteinExistence type="predicted"/>
<dbReference type="InterPro" id="IPR036390">
    <property type="entry name" value="WH_DNA-bd_sf"/>
</dbReference>